<dbReference type="Gene3D" id="3.40.50.720">
    <property type="entry name" value="NAD(P)-binding Rossmann-like Domain"/>
    <property type="match status" value="1"/>
</dbReference>
<dbReference type="Proteomes" id="UP000320857">
    <property type="component" value="Unassembled WGS sequence"/>
</dbReference>
<dbReference type="InterPro" id="IPR013154">
    <property type="entry name" value="ADH-like_N"/>
</dbReference>
<keyword evidence="12" id="KW-0472">Membrane</keyword>
<reference evidence="17" key="2">
    <citation type="submission" date="2020-05" db="EMBL/GenBank/DDBJ databases">
        <title>Classification of alakaliphilic streptomycetes isolated from an alkaline soil next to Lonar Crater, India and a proposal for the recognition of Streptomyces alkaliterrae sp. nov.</title>
        <authorList>
            <person name="Golinska P."/>
        </authorList>
    </citation>
    <scope>NUCLEOTIDE SEQUENCE [LARGE SCALE GENOMIC DNA]</scope>
    <source>
        <strain evidence="17">OF8</strain>
    </source>
</reference>
<dbReference type="InterPro" id="IPR002328">
    <property type="entry name" value="ADH_Zn_CS"/>
</dbReference>
<evidence type="ECO:0000259" key="13">
    <source>
        <dbReference type="Pfam" id="PF08240"/>
    </source>
</evidence>
<organism evidence="15 16">
    <name type="scientific">Streptomyces alkaliterrae</name>
    <dbReference type="NCBI Taxonomy" id="2213162"/>
    <lineage>
        <taxon>Bacteria</taxon>
        <taxon>Bacillati</taxon>
        <taxon>Actinomycetota</taxon>
        <taxon>Actinomycetes</taxon>
        <taxon>Kitasatosporales</taxon>
        <taxon>Streptomycetaceae</taxon>
        <taxon>Streptomyces</taxon>
    </lineage>
</organism>
<dbReference type="AlphaFoldDB" id="A0A5P0YUH4"/>
<evidence type="ECO:0000256" key="1">
    <source>
        <dbReference type="ARBA" id="ARBA00001947"/>
    </source>
</evidence>
<evidence type="ECO:0000256" key="2">
    <source>
        <dbReference type="ARBA" id="ARBA00022723"/>
    </source>
</evidence>
<dbReference type="PANTHER" id="PTHR43401:SF2">
    <property type="entry name" value="L-THREONINE 3-DEHYDROGENASE"/>
    <property type="match status" value="1"/>
</dbReference>
<comment type="cofactor">
    <cofactor evidence="1">
        <name>Zn(2+)</name>
        <dbReference type="ChEBI" id="CHEBI:29105"/>
    </cofactor>
</comment>
<evidence type="ECO:0000256" key="4">
    <source>
        <dbReference type="ARBA" id="ARBA00023002"/>
    </source>
</evidence>
<dbReference type="InterPro" id="IPR011032">
    <property type="entry name" value="GroES-like_sf"/>
</dbReference>
<comment type="caution">
    <text evidence="15">The sequence shown here is derived from an EMBL/GenBank/DDBJ whole genome shotgun (WGS) entry which is preliminary data.</text>
</comment>
<sequence length="338" mass="34790">MARTVRALVVDKPGEHRLVAGPVAEPGPGEARIAVHAVGLCGGDLELYEGVRPPDRARYPVTPGHEWSGTVEAVGDGVDPGLLGRRTVGEAVRTCQVCERCRQGATGCAAGVALTGYTEPGGCADVLITPARSLHPLDDTADLRAAALLEPAAGAAAAVLGGRPRPGDRIAVVGAGMTGLLAVALLAAYSPAALYVLDPWLRRAEHALTLGATDALLPTEADPLYGRCDLVLVAGGPAAGLTDACRLALPGGRIVLAGPVEADGHGLDPVVLTEHELTLRSAPGATPASWAHAVRAFRTGRLDLARLITHELPLDDFARALPLLDDASPEHTKVLLRP</sequence>
<comment type="catalytic activity">
    <reaction evidence="10">
        <text>2-deoxy-scyllo-inosamine + NAD(+) = 3-amino-2,3-dideoxy-scyllo-inosose + NADH + H(+)</text>
        <dbReference type="Rhea" id="RHEA:33883"/>
        <dbReference type="ChEBI" id="CHEBI:15378"/>
        <dbReference type="ChEBI" id="CHEBI:57540"/>
        <dbReference type="ChEBI" id="CHEBI:57945"/>
        <dbReference type="ChEBI" id="CHEBI:65002"/>
        <dbReference type="ChEBI" id="CHEBI:65003"/>
        <dbReference type="EC" id="1.1.1.329"/>
    </reaction>
</comment>
<proteinExistence type="inferred from homology"/>
<evidence type="ECO:0000256" key="6">
    <source>
        <dbReference type="ARBA" id="ARBA00037908"/>
    </source>
</evidence>
<evidence type="ECO:0000256" key="3">
    <source>
        <dbReference type="ARBA" id="ARBA00022833"/>
    </source>
</evidence>
<dbReference type="EMBL" id="VJYK02000139">
    <property type="protein sequence ID" value="MQS03102.1"/>
    <property type="molecule type" value="Genomic_DNA"/>
</dbReference>
<keyword evidence="3" id="KW-0862">Zinc</keyword>
<dbReference type="Pfam" id="PF08240">
    <property type="entry name" value="ADH_N"/>
    <property type="match status" value="1"/>
</dbReference>
<comment type="function">
    <text evidence="5">Catalyzes the oxidation of 2-deoxy-scyllo-inosamine (DOIA) with NAD(+) or NADP(+), forming 3-amino-2,3-dideoxy-scyllo-inosose (amino-DOI).</text>
</comment>
<comment type="similarity">
    <text evidence="7">Belongs to the zinc-containing alcohol dehydrogenase family. DOIA dehydrogenase subfamily.</text>
</comment>
<evidence type="ECO:0000256" key="8">
    <source>
        <dbReference type="ARBA" id="ARBA00039102"/>
    </source>
</evidence>
<name>A0A5P0YUH4_9ACTN</name>
<reference evidence="15 16" key="1">
    <citation type="submission" date="2019-10" db="EMBL/GenBank/DDBJ databases">
        <title>Streptomyces sp. nov., a novel actinobacterium isolated from alkaline environment.</title>
        <authorList>
            <person name="Golinska P."/>
        </authorList>
    </citation>
    <scope>NUCLEOTIDE SEQUENCE [LARGE SCALE GENOMIC DNA]</scope>
    <source>
        <strain evidence="15 16">OF1</strain>
    </source>
</reference>
<evidence type="ECO:0000256" key="11">
    <source>
        <dbReference type="ARBA" id="ARBA00049085"/>
    </source>
</evidence>
<evidence type="ECO:0000256" key="5">
    <source>
        <dbReference type="ARBA" id="ARBA00037678"/>
    </source>
</evidence>
<evidence type="ECO:0000256" key="12">
    <source>
        <dbReference type="SAM" id="Phobius"/>
    </source>
</evidence>
<dbReference type="EMBL" id="JABJXA010000106">
    <property type="protein sequence ID" value="MBB1260595.1"/>
    <property type="molecule type" value="Genomic_DNA"/>
</dbReference>
<dbReference type="PROSITE" id="PS00059">
    <property type="entry name" value="ADH_ZINC"/>
    <property type="match status" value="1"/>
</dbReference>
<dbReference type="PANTHER" id="PTHR43401">
    <property type="entry name" value="L-THREONINE 3-DEHYDROGENASE"/>
    <property type="match status" value="1"/>
</dbReference>
<accession>A0A5P0YUH4</accession>
<protein>
    <recommendedName>
        <fullName evidence="9">2-deoxy-scyllo-inosamine dehydrogenase</fullName>
        <ecNumber evidence="8">1.1.1.329</ecNumber>
    </recommendedName>
</protein>
<dbReference type="RefSeq" id="WP_143648683.1">
    <property type="nucleotide sequence ID" value="NZ_JABJXA010000106.1"/>
</dbReference>
<dbReference type="GO" id="GO:0008270">
    <property type="term" value="F:zinc ion binding"/>
    <property type="evidence" value="ECO:0007669"/>
    <property type="project" value="InterPro"/>
</dbReference>
<keyword evidence="4" id="KW-0560">Oxidoreductase</keyword>
<feature type="domain" description="Alcohol dehydrogenase-like N-terminal" evidence="13">
    <location>
        <begin position="27"/>
        <end position="139"/>
    </location>
</feature>
<dbReference type="SUPFAM" id="SSF50129">
    <property type="entry name" value="GroES-like"/>
    <property type="match status" value="1"/>
</dbReference>
<evidence type="ECO:0000256" key="9">
    <source>
        <dbReference type="ARBA" id="ARBA00039387"/>
    </source>
</evidence>
<dbReference type="GO" id="GO:0016491">
    <property type="term" value="F:oxidoreductase activity"/>
    <property type="evidence" value="ECO:0007669"/>
    <property type="project" value="UniProtKB-KW"/>
</dbReference>
<comment type="catalytic activity">
    <reaction evidence="11">
        <text>2-deoxy-scyllo-inosamine + NADP(+) = 3-amino-2,3-dideoxy-scyllo-inosose + NADPH + H(+)</text>
        <dbReference type="Rhea" id="RHEA:33879"/>
        <dbReference type="ChEBI" id="CHEBI:15378"/>
        <dbReference type="ChEBI" id="CHEBI:57783"/>
        <dbReference type="ChEBI" id="CHEBI:58349"/>
        <dbReference type="ChEBI" id="CHEBI:65002"/>
        <dbReference type="ChEBI" id="CHEBI:65003"/>
        <dbReference type="EC" id="1.1.1.329"/>
    </reaction>
</comment>
<reference evidence="14" key="3">
    <citation type="journal article" name="Syst. Appl. Microbiol.">
        <title>Streptomyces alkaliterrae sp. nov., isolated from an alkaline soil, and emended descriptions of Streptomyces alkaliphilus, Streptomyces calidiresistens and Streptomyces durbertensis.</title>
        <authorList>
            <person name="Swiecimska M."/>
            <person name="Golinska P."/>
            <person name="Nouioui I."/>
            <person name="Wypij M."/>
            <person name="Rai M."/>
            <person name="Sangal V."/>
            <person name="Goodfellow M."/>
        </authorList>
    </citation>
    <scope>NUCLEOTIDE SEQUENCE</scope>
    <source>
        <strain evidence="14">OF8</strain>
    </source>
</reference>
<dbReference type="Gene3D" id="3.90.180.10">
    <property type="entry name" value="Medium-chain alcohol dehydrogenases, catalytic domain"/>
    <property type="match status" value="1"/>
</dbReference>
<evidence type="ECO:0000313" key="17">
    <source>
        <dbReference type="Proteomes" id="UP000517765"/>
    </source>
</evidence>
<evidence type="ECO:0000256" key="10">
    <source>
        <dbReference type="ARBA" id="ARBA00048685"/>
    </source>
</evidence>
<keyword evidence="12" id="KW-1133">Transmembrane helix</keyword>
<gene>
    <name evidence="15" type="ORF">FNX44_014715</name>
    <name evidence="14" type="ORF">H3147_17420</name>
</gene>
<evidence type="ECO:0000313" key="16">
    <source>
        <dbReference type="Proteomes" id="UP000320857"/>
    </source>
</evidence>
<evidence type="ECO:0000256" key="7">
    <source>
        <dbReference type="ARBA" id="ARBA00038004"/>
    </source>
</evidence>
<evidence type="ECO:0000313" key="14">
    <source>
        <dbReference type="EMBL" id="MBB1260595.1"/>
    </source>
</evidence>
<dbReference type="Proteomes" id="UP000517765">
    <property type="component" value="Unassembled WGS sequence"/>
</dbReference>
<keyword evidence="2" id="KW-0479">Metal-binding</keyword>
<keyword evidence="12" id="KW-0812">Transmembrane</keyword>
<dbReference type="EC" id="1.1.1.329" evidence="8"/>
<keyword evidence="16" id="KW-1185">Reference proteome</keyword>
<dbReference type="SUPFAM" id="SSF51735">
    <property type="entry name" value="NAD(P)-binding Rossmann-fold domains"/>
    <property type="match status" value="1"/>
</dbReference>
<dbReference type="InterPro" id="IPR050129">
    <property type="entry name" value="Zn_alcohol_dh"/>
</dbReference>
<evidence type="ECO:0000313" key="15">
    <source>
        <dbReference type="EMBL" id="MQS03102.1"/>
    </source>
</evidence>
<comment type="pathway">
    <text evidence="6">Metabolic intermediate biosynthesis; 2-deoxystreptamine biosynthesis; 2-deoxystreptamine from D-glucose 6-phosphate: step 3/4.</text>
</comment>
<dbReference type="InterPro" id="IPR036291">
    <property type="entry name" value="NAD(P)-bd_dom_sf"/>
</dbReference>
<feature type="transmembrane region" description="Helical" evidence="12">
    <location>
        <begin position="170"/>
        <end position="189"/>
    </location>
</feature>